<name>A0ABV6KBI6_9BACI</name>
<organism evidence="11 12">
    <name type="scientific">Halalkalibacter kiskunsagensis</name>
    <dbReference type="NCBI Taxonomy" id="1548599"/>
    <lineage>
        <taxon>Bacteria</taxon>
        <taxon>Bacillati</taxon>
        <taxon>Bacillota</taxon>
        <taxon>Bacilli</taxon>
        <taxon>Bacillales</taxon>
        <taxon>Bacillaceae</taxon>
        <taxon>Halalkalibacter</taxon>
    </lineage>
</organism>
<evidence type="ECO:0000256" key="6">
    <source>
        <dbReference type="ARBA" id="ARBA00023125"/>
    </source>
</evidence>
<gene>
    <name evidence="11" type="ORF">ACFFHM_09240</name>
</gene>
<evidence type="ECO:0000256" key="8">
    <source>
        <dbReference type="PROSITE-ProRule" id="PRU00169"/>
    </source>
</evidence>
<dbReference type="EMBL" id="JBHLUX010000024">
    <property type="protein sequence ID" value="MFC0470674.1"/>
    <property type="molecule type" value="Genomic_DNA"/>
</dbReference>
<dbReference type="SUPFAM" id="SSF52172">
    <property type="entry name" value="CheY-like"/>
    <property type="match status" value="1"/>
</dbReference>
<keyword evidence="12" id="KW-1185">Reference proteome</keyword>
<evidence type="ECO:0000256" key="3">
    <source>
        <dbReference type="ARBA" id="ARBA00022553"/>
    </source>
</evidence>
<dbReference type="PANTHER" id="PTHR42713">
    <property type="entry name" value="HISTIDINE KINASE-RELATED"/>
    <property type="match status" value="1"/>
</dbReference>
<keyword evidence="3 8" id="KW-0597">Phosphoprotein</keyword>
<comment type="caution">
    <text evidence="11">The sequence shown here is derived from an EMBL/GenBank/DDBJ whole genome shotgun (WGS) entry which is preliminary data.</text>
</comment>
<keyword evidence="5" id="KW-0805">Transcription regulation</keyword>
<evidence type="ECO:0000256" key="2">
    <source>
        <dbReference type="ARBA" id="ARBA00022490"/>
    </source>
</evidence>
<evidence type="ECO:0000259" key="9">
    <source>
        <dbReference type="PROSITE" id="PS01124"/>
    </source>
</evidence>
<protein>
    <submittedName>
        <fullName evidence="11">Response regulator</fullName>
    </submittedName>
</protein>
<evidence type="ECO:0000256" key="7">
    <source>
        <dbReference type="ARBA" id="ARBA00023163"/>
    </source>
</evidence>
<keyword evidence="6" id="KW-0238">DNA-binding</keyword>
<evidence type="ECO:0000313" key="12">
    <source>
        <dbReference type="Proteomes" id="UP001589838"/>
    </source>
</evidence>
<accession>A0ABV6KBI6</accession>
<dbReference type="SMART" id="SM00448">
    <property type="entry name" value="REC"/>
    <property type="match status" value="1"/>
</dbReference>
<sequence>MMKVIITDDEIQVRKGLRMKVDWEEEGFEIVAEASNGKEALELLENGVVDLIITDMRMPIMDGVELAKHCHEQFPNVKVIVLSGYSDFDFVRGSMKEGVRDYLLKPVAPDELEEALRRIRKEIEEEKQNQLESDRMRQLVHSHLQEVQDQYFLHLVKEEWLQLAMVKERLHQLQLEELAHEFVTVQFVTVEIRENDDKSKRLKEFGLPFQLLCKEIAKEHAGAYSFYDPNYTNMVQFLQLTDSKTPNRTSDLVKNVQENVKKYLHLETVIGIGNVVRGLKEFRNGYISSLLAWSQSQLGSESQVIDETGTREEVFDFSPDFERRLTNAIENVDFEVFKENLKKVLGRGENQSVMSFSMAANRVLFLLGSLAKKYDIETKDIQSTIWNCQQRIWELTSQHKVMEYLMQLAQLIVEKVRAARFSNHKLIDSIKHYLDEHYANEISLTSLSKLFHINSAYLSETFKNKVGQNFSDYLVSIRMEKAKQFLQDKHLKIIDVANLVGFSSSGYFSTVFKKHFGQTPVEFRKSIDT</sequence>
<dbReference type="InterPro" id="IPR001789">
    <property type="entry name" value="Sig_transdc_resp-reg_receiver"/>
</dbReference>
<feature type="domain" description="HTH araC/xylS-type" evidence="9">
    <location>
        <begin position="428"/>
        <end position="526"/>
    </location>
</feature>
<feature type="modified residue" description="4-aspartylphosphate" evidence="8">
    <location>
        <position position="55"/>
    </location>
</feature>
<dbReference type="Proteomes" id="UP001589838">
    <property type="component" value="Unassembled WGS sequence"/>
</dbReference>
<dbReference type="InterPro" id="IPR009057">
    <property type="entry name" value="Homeodomain-like_sf"/>
</dbReference>
<dbReference type="InterPro" id="IPR051552">
    <property type="entry name" value="HptR"/>
</dbReference>
<dbReference type="PROSITE" id="PS50110">
    <property type="entry name" value="RESPONSE_REGULATORY"/>
    <property type="match status" value="1"/>
</dbReference>
<evidence type="ECO:0000256" key="5">
    <source>
        <dbReference type="ARBA" id="ARBA00023015"/>
    </source>
</evidence>
<keyword evidence="2" id="KW-0963">Cytoplasm</keyword>
<dbReference type="InterPro" id="IPR018060">
    <property type="entry name" value="HTH_AraC"/>
</dbReference>
<dbReference type="SMART" id="SM00342">
    <property type="entry name" value="HTH_ARAC"/>
    <property type="match status" value="1"/>
</dbReference>
<dbReference type="Gene3D" id="3.40.50.2300">
    <property type="match status" value="1"/>
</dbReference>
<dbReference type="CDD" id="cd17536">
    <property type="entry name" value="REC_YesN-like"/>
    <property type="match status" value="1"/>
</dbReference>
<evidence type="ECO:0000256" key="4">
    <source>
        <dbReference type="ARBA" id="ARBA00023012"/>
    </source>
</evidence>
<dbReference type="InterPro" id="IPR018062">
    <property type="entry name" value="HTH_AraC-typ_CS"/>
</dbReference>
<evidence type="ECO:0000259" key="10">
    <source>
        <dbReference type="PROSITE" id="PS50110"/>
    </source>
</evidence>
<dbReference type="RefSeq" id="WP_335959224.1">
    <property type="nucleotide sequence ID" value="NZ_JAXBLX010000004.1"/>
</dbReference>
<evidence type="ECO:0000313" key="11">
    <source>
        <dbReference type="EMBL" id="MFC0470674.1"/>
    </source>
</evidence>
<comment type="subcellular location">
    <subcellularLocation>
        <location evidence="1">Cytoplasm</location>
    </subcellularLocation>
</comment>
<dbReference type="PANTHER" id="PTHR42713:SF3">
    <property type="entry name" value="TRANSCRIPTIONAL REGULATORY PROTEIN HPTR"/>
    <property type="match status" value="1"/>
</dbReference>
<keyword evidence="7" id="KW-0804">Transcription</keyword>
<dbReference type="Pfam" id="PF00072">
    <property type="entry name" value="Response_reg"/>
    <property type="match status" value="1"/>
</dbReference>
<dbReference type="Gene3D" id="1.10.10.60">
    <property type="entry name" value="Homeodomain-like"/>
    <property type="match status" value="2"/>
</dbReference>
<proteinExistence type="predicted"/>
<dbReference type="PROSITE" id="PS01124">
    <property type="entry name" value="HTH_ARAC_FAMILY_2"/>
    <property type="match status" value="1"/>
</dbReference>
<dbReference type="PRINTS" id="PR00032">
    <property type="entry name" value="HTHARAC"/>
</dbReference>
<feature type="domain" description="Response regulatory" evidence="10">
    <location>
        <begin position="3"/>
        <end position="120"/>
    </location>
</feature>
<dbReference type="PROSITE" id="PS00041">
    <property type="entry name" value="HTH_ARAC_FAMILY_1"/>
    <property type="match status" value="1"/>
</dbReference>
<dbReference type="InterPro" id="IPR020449">
    <property type="entry name" value="Tscrpt_reg_AraC-type_HTH"/>
</dbReference>
<dbReference type="InterPro" id="IPR011006">
    <property type="entry name" value="CheY-like_superfamily"/>
</dbReference>
<dbReference type="SUPFAM" id="SSF46689">
    <property type="entry name" value="Homeodomain-like"/>
    <property type="match status" value="2"/>
</dbReference>
<keyword evidence="4" id="KW-0902">Two-component regulatory system</keyword>
<evidence type="ECO:0000256" key="1">
    <source>
        <dbReference type="ARBA" id="ARBA00004496"/>
    </source>
</evidence>
<dbReference type="Pfam" id="PF12833">
    <property type="entry name" value="HTH_18"/>
    <property type="match status" value="1"/>
</dbReference>
<reference evidence="11 12" key="1">
    <citation type="submission" date="2024-09" db="EMBL/GenBank/DDBJ databases">
        <authorList>
            <person name="Sun Q."/>
            <person name="Mori K."/>
        </authorList>
    </citation>
    <scope>NUCLEOTIDE SEQUENCE [LARGE SCALE GENOMIC DNA]</scope>
    <source>
        <strain evidence="11 12">NCAIM B.02610</strain>
    </source>
</reference>